<dbReference type="EMBL" id="JAVHJL010000008">
    <property type="protein sequence ID" value="KAK6498318.1"/>
    <property type="molecule type" value="Genomic_DNA"/>
</dbReference>
<sequence>MTTPTVHTLTPWAFTFTNSSNITSSTSAEVAQATPRAGRVPTDFFYDEKGLWVKCRQPRHVYALDITFDVDFYPGLDTSSWKDFPGGRGAAIDAIQYRQQWCRRNCKCNPDGKIVPGPKGCLFQKTADSCTILLACYCYATLVQAKPIPNDIPMSDYQETLDRIPLSVRLATLNQDFEWRWGGSRLQFTVPTSRLVPANDQPYFIEGPDGELQHNWDTENGLDPVYWDHATWNKWDMGRPKRRSIYSGEAGSEPADGAPAEEPKEAVSAEAETVEEDSD</sequence>
<organism evidence="2 3">
    <name type="scientific">Arthrobotrys musiformis</name>
    <dbReference type="NCBI Taxonomy" id="47236"/>
    <lineage>
        <taxon>Eukaryota</taxon>
        <taxon>Fungi</taxon>
        <taxon>Dikarya</taxon>
        <taxon>Ascomycota</taxon>
        <taxon>Pezizomycotina</taxon>
        <taxon>Orbiliomycetes</taxon>
        <taxon>Orbiliales</taxon>
        <taxon>Orbiliaceae</taxon>
        <taxon>Arthrobotrys</taxon>
    </lineage>
</organism>
<evidence type="ECO:0000313" key="2">
    <source>
        <dbReference type="EMBL" id="KAK6498318.1"/>
    </source>
</evidence>
<protein>
    <submittedName>
        <fullName evidence="2">Uncharacterized protein</fullName>
    </submittedName>
</protein>
<dbReference type="Proteomes" id="UP001370758">
    <property type="component" value="Unassembled WGS sequence"/>
</dbReference>
<reference evidence="2 3" key="1">
    <citation type="submission" date="2023-08" db="EMBL/GenBank/DDBJ databases">
        <authorList>
            <person name="Palmer J.M."/>
        </authorList>
    </citation>
    <scope>NUCLEOTIDE SEQUENCE [LARGE SCALE GENOMIC DNA]</scope>
    <source>
        <strain evidence="2 3">TWF481</strain>
    </source>
</reference>
<name>A0AAV9VYV9_9PEZI</name>
<evidence type="ECO:0000256" key="1">
    <source>
        <dbReference type="SAM" id="MobiDB-lite"/>
    </source>
</evidence>
<accession>A0AAV9VYV9</accession>
<dbReference type="AlphaFoldDB" id="A0AAV9VYV9"/>
<feature type="region of interest" description="Disordered" evidence="1">
    <location>
        <begin position="243"/>
        <end position="279"/>
    </location>
</feature>
<gene>
    <name evidence="2" type="ORF">TWF481_010909</name>
</gene>
<proteinExistence type="predicted"/>
<comment type="caution">
    <text evidence="2">The sequence shown here is derived from an EMBL/GenBank/DDBJ whole genome shotgun (WGS) entry which is preliminary data.</text>
</comment>
<keyword evidence="3" id="KW-1185">Reference proteome</keyword>
<evidence type="ECO:0000313" key="3">
    <source>
        <dbReference type="Proteomes" id="UP001370758"/>
    </source>
</evidence>